<evidence type="ECO:0000256" key="1">
    <source>
        <dbReference type="SAM" id="MobiDB-lite"/>
    </source>
</evidence>
<sequence>MSARDYAAQASGRPTDRPDQREAAMSLEGTRNTTRVTNTTSRDDGERPALPDATANSKPWSRGRVEEEL</sequence>
<protein>
    <submittedName>
        <fullName evidence="2">Uncharacterized protein</fullName>
    </submittedName>
</protein>
<dbReference type="AlphaFoldDB" id="E2BWE3"/>
<evidence type="ECO:0000313" key="3">
    <source>
        <dbReference type="Proteomes" id="UP000008237"/>
    </source>
</evidence>
<dbReference type="InParanoid" id="E2BWE3"/>
<dbReference type="Proteomes" id="UP000008237">
    <property type="component" value="Unassembled WGS sequence"/>
</dbReference>
<gene>
    <name evidence="2" type="ORF">EAI_12872</name>
</gene>
<name>E2BWE3_HARSA</name>
<feature type="region of interest" description="Disordered" evidence="1">
    <location>
        <begin position="1"/>
        <end position="69"/>
    </location>
</feature>
<proteinExistence type="predicted"/>
<accession>E2BWE3</accession>
<feature type="compositionally biased region" description="Low complexity" evidence="1">
    <location>
        <begin position="30"/>
        <end position="40"/>
    </location>
</feature>
<reference evidence="2 3" key="1">
    <citation type="journal article" date="2010" name="Science">
        <title>Genomic comparison of the ants Camponotus floridanus and Harpegnathos saltator.</title>
        <authorList>
            <person name="Bonasio R."/>
            <person name="Zhang G."/>
            <person name="Ye C."/>
            <person name="Mutti N.S."/>
            <person name="Fang X."/>
            <person name="Qin N."/>
            <person name="Donahue G."/>
            <person name="Yang P."/>
            <person name="Li Q."/>
            <person name="Li C."/>
            <person name="Zhang P."/>
            <person name="Huang Z."/>
            <person name="Berger S.L."/>
            <person name="Reinberg D."/>
            <person name="Wang J."/>
            <person name="Liebig J."/>
        </authorList>
    </citation>
    <scope>NUCLEOTIDE SEQUENCE [LARGE SCALE GENOMIC DNA]</scope>
    <source>
        <strain evidence="2 3">R22 G/1</strain>
    </source>
</reference>
<evidence type="ECO:0000313" key="2">
    <source>
        <dbReference type="EMBL" id="EFN79980.1"/>
    </source>
</evidence>
<dbReference type="EMBL" id="GL451118">
    <property type="protein sequence ID" value="EFN79980.1"/>
    <property type="molecule type" value="Genomic_DNA"/>
</dbReference>
<keyword evidence="3" id="KW-1185">Reference proteome</keyword>
<organism evidence="3">
    <name type="scientific">Harpegnathos saltator</name>
    <name type="common">Jerdon's jumping ant</name>
    <dbReference type="NCBI Taxonomy" id="610380"/>
    <lineage>
        <taxon>Eukaryota</taxon>
        <taxon>Metazoa</taxon>
        <taxon>Ecdysozoa</taxon>
        <taxon>Arthropoda</taxon>
        <taxon>Hexapoda</taxon>
        <taxon>Insecta</taxon>
        <taxon>Pterygota</taxon>
        <taxon>Neoptera</taxon>
        <taxon>Endopterygota</taxon>
        <taxon>Hymenoptera</taxon>
        <taxon>Apocrita</taxon>
        <taxon>Aculeata</taxon>
        <taxon>Formicoidea</taxon>
        <taxon>Formicidae</taxon>
        <taxon>Ponerinae</taxon>
        <taxon>Ponerini</taxon>
        <taxon>Harpegnathos</taxon>
    </lineage>
</organism>